<evidence type="ECO:0000256" key="1">
    <source>
        <dbReference type="SAM" id="MobiDB-lite"/>
    </source>
</evidence>
<evidence type="ECO:0000313" key="2">
    <source>
        <dbReference type="EMBL" id="KHE42961.1"/>
    </source>
</evidence>
<evidence type="ECO:0000313" key="3">
    <source>
        <dbReference type="Proteomes" id="UP000030889"/>
    </source>
</evidence>
<dbReference type="EMBL" id="JRGF01000001">
    <property type="protein sequence ID" value="KHE42961.1"/>
    <property type="molecule type" value="Genomic_DNA"/>
</dbReference>
<organism evidence="2 3">
    <name type="scientific">Alistipes inops</name>
    <dbReference type="NCBI Taxonomy" id="1501391"/>
    <lineage>
        <taxon>Bacteria</taxon>
        <taxon>Pseudomonadati</taxon>
        <taxon>Bacteroidota</taxon>
        <taxon>Bacteroidia</taxon>
        <taxon>Bacteroidales</taxon>
        <taxon>Rikenellaceae</taxon>
        <taxon>Alistipes</taxon>
    </lineage>
</organism>
<dbReference type="RefSeq" id="WP_035471169.1">
    <property type="nucleotide sequence ID" value="NZ_JRGF01000001.1"/>
</dbReference>
<reference evidence="2 3" key="1">
    <citation type="submission" date="2014-09" db="EMBL/GenBank/DDBJ databases">
        <title>Alistipes sp. 627, sp. nov., a novel member of the family Rikenellaceae isolated from human faeces.</title>
        <authorList>
            <person name="Shkoporov A.N."/>
            <person name="Chaplin A.V."/>
            <person name="Motuzova O.V."/>
            <person name="Kafarskaia L.I."/>
            <person name="Khokhlova E.V."/>
            <person name="Efimov B.A."/>
        </authorList>
    </citation>
    <scope>NUCLEOTIDE SEQUENCE [LARGE SCALE GENOMIC DNA]</scope>
    <source>
        <strain evidence="2 3">627</strain>
    </source>
</reference>
<comment type="caution">
    <text evidence="2">The sequence shown here is derived from an EMBL/GenBank/DDBJ whole genome shotgun (WGS) entry which is preliminary data.</text>
</comment>
<feature type="region of interest" description="Disordered" evidence="1">
    <location>
        <begin position="56"/>
        <end position="75"/>
    </location>
</feature>
<dbReference type="InterPro" id="IPR027840">
    <property type="entry name" value="DUF4493"/>
</dbReference>
<feature type="compositionally biased region" description="Low complexity" evidence="1">
    <location>
        <begin position="63"/>
        <end position="73"/>
    </location>
</feature>
<dbReference type="Pfam" id="PF14900">
    <property type="entry name" value="DUF4493"/>
    <property type="match status" value="1"/>
</dbReference>
<evidence type="ECO:0008006" key="4">
    <source>
        <dbReference type="Google" id="ProtNLM"/>
    </source>
</evidence>
<proteinExistence type="predicted"/>
<keyword evidence="3" id="KW-1185">Reference proteome</keyword>
<name>A0ABR4YMR3_9BACT</name>
<sequence length="601" mass="64032">MKRFTLAIVFASLLLAGCKDESIDFGGGGNGETEMGYLSLSALEVDVANYAEEITSGTGAGGAQSSRAAGATSDAPGDYKVKIRSVKSGEESVYTYADLKLAGNQKLPLAPGAYVVSAESPDHANYMAGTSCADWERPVYFGSVTKNVIKRTETQVNDLVCTLANIKTTVTLTQDLQELFMSDAEAEAAGKEKLTVTLSVGDNRLVFDRAAADAGKAGYFKAVEASNTVKVVLSGQYNKAAADEAPEYVAVNWTKEITGCKAGQWRKVSIGVLNADEGNVQFQVTVENWVYDRKVEVDVTQLYAFGEETIPDDDVSDADSPVVTLDGYDIANGYDINGSMYDDALGKWNENLKAVFTPAEGASLYSVEMVFGSDNAAFLEALDAAGIRDRTVTLWPENEELAAYAVVRAAETGVVTAAVKDAGMSALYGFEGTHTVKFVAADDRGRTSYTVLAIRVRAGGAVAEGPSVVWTDKAGTKHYDFGTRYNHNAVEIVIDVTTQSAFTGFTVDIVSESVLPPSELTGVGLTDHLDLINPGQYKAQLEGFGFPTGAAVTGSKRVSFDITGFMDLLSLLNREGNCDFRLTVTDASGTVTKTIQLYVVK</sequence>
<protein>
    <recommendedName>
        <fullName evidence="4">DUF4493 domain-containing protein</fullName>
    </recommendedName>
</protein>
<dbReference type="Proteomes" id="UP000030889">
    <property type="component" value="Unassembled WGS sequence"/>
</dbReference>
<gene>
    <name evidence="2" type="ORF">LG35_00380</name>
</gene>
<accession>A0ABR4YMR3</accession>
<dbReference type="PROSITE" id="PS51257">
    <property type="entry name" value="PROKAR_LIPOPROTEIN"/>
    <property type="match status" value="1"/>
</dbReference>